<dbReference type="SUPFAM" id="SSF81452">
    <property type="entry name" value="Cytochrome c oxidase subunit III-like"/>
    <property type="match status" value="1"/>
</dbReference>
<evidence type="ECO:0000256" key="3">
    <source>
        <dbReference type="ARBA" id="ARBA00022475"/>
    </source>
</evidence>
<gene>
    <name evidence="10" type="ORF">ACFPIB_05275</name>
</gene>
<evidence type="ECO:0000256" key="7">
    <source>
        <dbReference type="RuleBase" id="RU003376"/>
    </source>
</evidence>
<comment type="similarity">
    <text evidence="2 7">Belongs to the cytochrome c oxidase subunit 3 family.</text>
</comment>
<organism evidence="10 11">
    <name type="scientific">Adhaeribacter terreus</name>
    <dbReference type="NCBI Taxonomy" id="529703"/>
    <lineage>
        <taxon>Bacteria</taxon>
        <taxon>Pseudomonadati</taxon>
        <taxon>Bacteroidota</taxon>
        <taxon>Cytophagia</taxon>
        <taxon>Cytophagales</taxon>
        <taxon>Hymenobacteraceae</taxon>
        <taxon>Adhaeribacter</taxon>
    </lineage>
</organism>
<protein>
    <submittedName>
        <fullName evidence="10">Heme-copper oxidase subunit III</fullName>
    </submittedName>
</protein>
<evidence type="ECO:0000256" key="8">
    <source>
        <dbReference type="SAM" id="Phobius"/>
    </source>
</evidence>
<feature type="transmembrane region" description="Helical" evidence="8">
    <location>
        <begin position="185"/>
        <end position="209"/>
    </location>
</feature>
<sequence>MKSDNKNKIGATHRSSLSRIDKIHPVKMLLYLCLVGIGTIFLILLLAYARTEVAMLQEVQVRFPKFFSVSTVLILVSSYTLLRTHRFYRKDNLTKMARYLGISLALGFAFLLSQVGGWYELAKNGIVFKGKPYGSYLYLITALHALHVVAGIMFLIYMYFKSFFSSVDPIRTLVYIRDPFRKLQLGLLTTYWHFMGALWLTLYFVFLFLF</sequence>
<name>A0ABW0E9S0_9BACT</name>
<evidence type="ECO:0000313" key="11">
    <source>
        <dbReference type="Proteomes" id="UP001596161"/>
    </source>
</evidence>
<keyword evidence="3" id="KW-1003">Cell membrane</keyword>
<dbReference type="PROSITE" id="PS50253">
    <property type="entry name" value="COX3"/>
    <property type="match status" value="1"/>
</dbReference>
<dbReference type="Proteomes" id="UP001596161">
    <property type="component" value="Unassembled WGS sequence"/>
</dbReference>
<feature type="transmembrane region" description="Helical" evidence="8">
    <location>
        <begin position="28"/>
        <end position="46"/>
    </location>
</feature>
<dbReference type="InterPro" id="IPR000298">
    <property type="entry name" value="Cyt_c_oxidase-like_su3"/>
</dbReference>
<dbReference type="InterPro" id="IPR013833">
    <property type="entry name" value="Cyt_c_oxidase_su3_a-hlx"/>
</dbReference>
<evidence type="ECO:0000256" key="2">
    <source>
        <dbReference type="ARBA" id="ARBA00010581"/>
    </source>
</evidence>
<proteinExistence type="inferred from homology"/>
<dbReference type="Gene3D" id="1.20.120.80">
    <property type="entry name" value="Cytochrome c oxidase, subunit III, four-helix bundle"/>
    <property type="match status" value="1"/>
</dbReference>
<evidence type="ECO:0000256" key="1">
    <source>
        <dbReference type="ARBA" id="ARBA00004651"/>
    </source>
</evidence>
<dbReference type="PANTHER" id="PTHR11403">
    <property type="entry name" value="CYTOCHROME C OXIDASE SUBUNIT III"/>
    <property type="match status" value="1"/>
</dbReference>
<keyword evidence="11" id="KW-1185">Reference proteome</keyword>
<evidence type="ECO:0000259" key="9">
    <source>
        <dbReference type="PROSITE" id="PS50253"/>
    </source>
</evidence>
<feature type="domain" description="Heme-copper oxidase subunit III family profile" evidence="9">
    <location>
        <begin position="26"/>
        <end position="210"/>
    </location>
</feature>
<feature type="transmembrane region" description="Helical" evidence="8">
    <location>
        <begin position="66"/>
        <end position="84"/>
    </location>
</feature>
<comment type="caution">
    <text evidence="10">The sequence shown here is derived from an EMBL/GenBank/DDBJ whole genome shotgun (WGS) entry which is preliminary data.</text>
</comment>
<keyword evidence="5 8" id="KW-1133">Transmembrane helix</keyword>
<feature type="transmembrane region" description="Helical" evidence="8">
    <location>
        <begin position="136"/>
        <end position="160"/>
    </location>
</feature>
<evidence type="ECO:0000256" key="4">
    <source>
        <dbReference type="ARBA" id="ARBA00022692"/>
    </source>
</evidence>
<keyword evidence="6 8" id="KW-0472">Membrane</keyword>
<dbReference type="RefSeq" id="WP_378016383.1">
    <property type="nucleotide sequence ID" value="NZ_JBHSKT010000002.1"/>
</dbReference>
<evidence type="ECO:0000256" key="5">
    <source>
        <dbReference type="ARBA" id="ARBA00022989"/>
    </source>
</evidence>
<evidence type="ECO:0000313" key="10">
    <source>
        <dbReference type="EMBL" id="MFC5270010.1"/>
    </source>
</evidence>
<keyword evidence="4 7" id="KW-0812">Transmembrane</keyword>
<dbReference type="InterPro" id="IPR024791">
    <property type="entry name" value="Cyt_c/ubiquinol_Oxase_su3"/>
</dbReference>
<dbReference type="Pfam" id="PF00510">
    <property type="entry name" value="COX3"/>
    <property type="match status" value="1"/>
</dbReference>
<evidence type="ECO:0000256" key="6">
    <source>
        <dbReference type="ARBA" id="ARBA00023136"/>
    </source>
</evidence>
<dbReference type="PANTHER" id="PTHR11403:SF2">
    <property type="entry name" value="CYTOCHROME BO(3) UBIQUINOL OXIDASE SUBUNIT 3"/>
    <property type="match status" value="1"/>
</dbReference>
<accession>A0ABW0E9S0</accession>
<dbReference type="InterPro" id="IPR035973">
    <property type="entry name" value="Cyt_c_oxidase_su3-like_sf"/>
</dbReference>
<feature type="transmembrane region" description="Helical" evidence="8">
    <location>
        <begin position="96"/>
        <end position="116"/>
    </location>
</feature>
<dbReference type="EMBL" id="JBHSKT010000002">
    <property type="protein sequence ID" value="MFC5270010.1"/>
    <property type="molecule type" value="Genomic_DNA"/>
</dbReference>
<comment type="subcellular location">
    <subcellularLocation>
        <location evidence="1 7">Cell membrane</location>
        <topology evidence="1 7">Multi-pass membrane protein</topology>
    </subcellularLocation>
</comment>
<reference evidence="11" key="1">
    <citation type="journal article" date="2019" name="Int. J. Syst. Evol. Microbiol.">
        <title>The Global Catalogue of Microorganisms (GCM) 10K type strain sequencing project: providing services to taxonomists for standard genome sequencing and annotation.</title>
        <authorList>
            <consortium name="The Broad Institute Genomics Platform"/>
            <consortium name="The Broad Institute Genome Sequencing Center for Infectious Disease"/>
            <person name="Wu L."/>
            <person name="Ma J."/>
        </authorList>
    </citation>
    <scope>NUCLEOTIDE SEQUENCE [LARGE SCALE GENOMIC DNA]</scope>
    <source>
        <strain evidence="11">KACC 12602</strain>
    </source>
</reference>